<evidence type="ECO:0000313" key="2">
    <source>
        <dbReference type="Proteomes" id="UP000800200"/>
    </source>
</evidence>
<reference evidence="1" key="1">
    <citation type="journal article" date="2020" name="Stud. Mycol.">
        <title>101 Dothideomycetes genomes: a test case for predicting lifestyles and emergence of pathogens.</title>
        <authorList>
            <person name="Haridas S."/>
            <person name="Albert R."/>
            <person name="Binder M."/>
            <person name="Bloem J."/>
            <person name="Labutti K."/>
            <person name="Salamov A."/>
            <person name="Andreopoulos B."/>
            <person name="Baker S."/>
            <person name="Barry K."/>
            <person name="Bills G."/>
            <person name="Bluhm B."/>
            <person name="Cannon C."/>
            <person name="Castanera R."/>
            <person name="Culley D."/>
            <person name="Daum C."/>
            <person name="Ezra D."/>
            <person name="Gonzalez J."/>
            <person name="Henrissat B."/>
            <person name="Kuo A."/>
            <person name="Liang C."/>
            <person name="Lipzen A."/>
            <person name="Lutzoni F."/>
            <person name="Magnuson J."/>
            <person name="Mondo S."/>
            <person name="Nolan M."/>
            <person name="Ohm R."/>
            <person name="Pangilinan J."/>
            <person name="Park H.-J."/>
            <person name="Ramirez L."/>
            <person name="Alfaro M."/>
            <person name="Sun H."/>
            <person name="Tritt A."/>
            <person name="Yoshinaga Y."/>
            <person name="Zwiers L.-H."/>
            <person name="Turgeon B."/>
            <person name="Goodwin S."/>
            <person name="Spatafora J."/>
            <person name="Crous P."/>
            <person name="Grigoriev I."/>
        </authorList>
    </citation>
    <scope>NUCLEOTIDE SEQUENCE</scope>
    <source>
        <strain evidence="1">CBS 207.26</strain>
    </source>
</reference>
<name>A0A6A6DNV5_9PEZI</name>
<evidence type="ECO:0000313" key="1">
    <source>
        <dbReference type="EMBL" id="KAF2181181.1"/>
    </source>
</evidence>
<gene>
    <name evidence="1" type="ORF">K469DRAFT_590445</name>
</gene>
<dbReference type="Proteomes" id="UP000800200">
    <property type="component" value="Unassembled WGS sequence"/>
</dbReference>
<protein>
    <submittedName>
        <fullName evidence="1">Uncharacterized protein</fullName>
    </submittedName>
</protein>
<organism evidence="1 2">
    <name type="scientific">Zopfia rhizophila CBS 207.26</name>
    <dbReference type="NCBI Taxonomy" id="1314779"/>
    <lineage>
        <taxon>Eukaryota</taxon>
        <taxon>Fungi</taxon>
        <taxon>Dikarya</taxon>
        <taxon>Ascomycota</taxon>
        <taxon>Pezizomycotina</taxon>
        <taxon>Dothideomycetes</taxon>
        <taxon>Dothideomycetes incertae sedis</taxon>
        <taxon>Zopfiaceae</taxon>
        <taxon>Zopfia</taxon>
    </lineage>
</organism>
<proteinExistence type="predicted"/>
<keyword evidence="2" id="KW-1185">Reference proteome</keyword>
<dbReference type="AlphaFoldDB" id="A0A6A6DNV5"/>
<sequence>SGPSPPQMESALLECFLSATRLLPLRLRSSFILIGRAASVFNGFKRYTEDVDVAATSEAILYFHGAIASGTTQFKCGDPSQTIEFHCSQDFIVHLELLRIGGGFVDSIAAYEPFRDGFIASRVGFLALRGVTVADRGEDGDLLDFKFLLRTTAGRGSILPRLDWRTAEALKKVAGKLSWVDALVLSGILREDNFILFESL</sequence>
<dbReference type="OrthoDB" id="3942959at2759"/>
<dbReference type="EMBL" id="ML994654">
    <property type="protein sequence ID" value="KAF2181181.1"/>
    <property type="molecule type" value="Genomic_DNA"/>
</dbReference>
<feature type="non-terminal residue" evidence="1">
    <location>
        <position position="1"/>
    </location>
</feature>
<accession>A0A6A6DNV5</accession>